<evidence type="ECO:0000256" key="6">
    <source>
        <dbReference type="ARBA" id="ARBA00023242"/>
    </source>
</evidence>
<gene>
    <name evidence="7" type="ORF">VFPPC_09416</name>
</gene>
<comment type="caution">
    <text evidence="7">The sequence shown here is derived from an EMBL/GenBank/DDBJ whole genome shotgun (WGS) entry which is preliminary data.</text>
</comment>
<evidence type="ECO:0000313" key="7">
    <source>
        <dbReference type="EMBL" id="OAQ61594.2"/>
    </source>
</evidence>
<keyword evidence="6" id="KW-0539">Nucleus</keyword>
<dbReference type="STRING" id="1380566.A0A179F7Y3"/>
<evidence type="ECO:0000313" key="8">
    <source>
        <dbReference type="Proteomes" id="UP000078397"/>
    </source>
</evidence>
<evidence type="ECO:0000256" key="4">
    <source>
        <dbReference type="ARBA" id="ARBA00023125"/>
    </source>
</evidence>
<reference evidence="7 8" key="1">
    <citation type="journal article" date="2016" name="PLoS Pathog.">
        <title>Biosynthesis of antibiotic leucinostatins in bio-control fungus Purpureocillium lilacinum and their inhibition on phytophthora revealed by genome mining.</title>
        <authorList>
            <person name="Wang G."/>
            <person name="Liu Z."/>
            <person name="Lin R."/>
            <person name="Li E."/>
            <person name="Mao Z."/>
            <person name="Ling J."/>
            <person name="Yang Y."/>
            <person name="Yin W.B."/>
            <person name="Xie B."/>
        </authorList>
    </citation>
    <scope>NUCLEOTIDE SEQUENCE [LARGE SCALE GENOMIC DNA]</scope>
    <source>
        <strain evidence="7">170</strain>
    </source>
</reference>
<keyword evidence="1" id="KW-0479">Metal-binding</keyword>
<dbReference type="Proteomes" id="UP000078397">
    <property type="component" value="Unassembled WGS sequence"/>
</dbReference>
<keyword evidence="3" id="KW-0805">Transcription regulation</keyword>
<dbReference type="AlphaFoldDB" id="A0A179F7Y3"/>
<evidence type="ECO:0000256" key="5">
    <source>
        <dbReference type="ARBA" id="ARBA00023163"/>
    </source>
</evidence>
<proteinExistence type="predicted"/>
<dbReference type="PANTHER" id="PTHR36206">
    <property type="entry name" value="ASPERCRYPTIN BIOSYNTHESIS CLUSTER-SPECIFIC TRANSCRIPTION REGULATOR ATNN-RELATED"/>
    <property type="match status" value="1"/>
</dbReference>
<organism evidence="7 8">
    <name type="scientific">Pochonia chlamydosporia 170</name>
    <dbReference type="NCBI Taxonomy" id="1380566"/>
    <lineage>
        <taxon>Eukaryota</taxon>
        <taxon>Fungi</taxon>
        <taxon>Dikarya</taxon>
        <taxon>Ascomycota</taxon>
        <taxon>Pezizomycotina</taxon>
        <taxon>Sordariomycetes</taxon>
        <taxon>Hypocreomycetidae</taxon>
        <taxon>Hypocreales</taxon>
        <taxon>Clavicipitaceae</taxon>
        <taxon>Pochonia</taxon>
    </lineage>
</organism>
<keyword evidence="8" id="KW-1185">Reference proteome</keyword>
<dbReference type="GeneID" id="28851948"/>
<evidence type="ECO:0000256" key="2">
    <source>
        <dbReference type="ARBA" id="ARBA00022833"/>
    </source>
</evidence>
<dbReference type="PANTHER" id="PTHR36206:SF12">
    <property type="entry name" value="ASPERCRYPTIN BIOSYNTHESIS CLUSTER-SPECIFIC TRANSCRIPTION REGULATOR ATNN-RELATED"/>
    <property type="match status" value="1"/>
</dbReference>
<keyword evidence="2" id="KW-0862">Zinc</keyword>
<name>A0A179F7Y3_METCM</name>
<sequence>MGHGHQESRSLQFFLEQTLVQFQTYFPDSVWETYMLRRASSEGCIRHALIALSAFHEHFVLGHVEDNVFALRQYNLAIQGLTGDDRQPTPQTSLLSCLIFIYIETLRGHYANIFSLFKSGCKILQELEQSQQGCASKTGEAIWKPKVQVDDITHQGKACFYRLGVQILLFQGDIVPGIPPASILAYLKPTLQSSNGTEFKSFSEAKESVQDLYLQQFEIVMMNAAEHAAFAQKLRKWYRSFQELIASKESISALSVADKRTIALLEVHRQDIALNLKVVTPGTGEYGRNRMKWDAHVDDFSRMVDNAAIALGSDDFTSRGKHQFHLHFGVTSILESVTRRCRDPSVRRRALALMTARPVQEGIMSSDLAVRTLRRLVTLEEGSMIVRTCEDVPEEARVVSSDFGVSPCGTQVMVRFGFRYGSFEETFETSPF</sequence>
<dbReference type="GO" id="GO:0003677">
    <property type="term" value="F:DNA binding"/>
    <property type="evidence" value="ECO:0007669"/>
    <property type="project" value="UniProtKB-KW"/>
</dbReference>
<evidence type="ECO:0000256" key="1">
    <source>
        <dbReference type="ARBA" id="ARBA00022723"/>
    </source>
</evidence>
<evidence type="ECO:0000256" key="3">
    <source>
        <dbReference type="ARBA" id="ARBA00023015"/>
    </source>
</evidence>
<dbReference type="InterPro" id="IPR052360">
    <property type="entry name" value="Transcr_Regulatory_Proteins"/>
</dbReference>
<accession>A0A179F7Y3</accession>
<dbReference type="GO" id="GO:0046872">
    <property type="term" value="F:metal ion binding"/>
    <property type="evidence" value="ECO:0007669"/>
    <property type="project" value="UniProtKB-KW"/>
</dbReference>
<protein>
    <submittedName>
        <fullName evidence="7">Uncharacterized protein</fullName>
    </submittedName>
</protein>
<keyword evidence="5" id="KW-0804">Transcription</keyword>
<dbReference type="OrthoDB" id="3598904at2759"/>
<dbReference type="EMBL" id="LSBJ02000007">
    <property type="protein sequence ID" value="OAQ61594.2"/>
    <property type="molecule type" value="Genomic_DNA"/>
</dbReference>
<keyword evidence="4" id="KW-0238">DNA-binding</keyword>
<dbReference type="RefSeq" id="XP_022284143.1">
    <property type="nucleotide sequence ID" value="XM_022428657.1"/>
</dbReference>
<dbReference type="KEGG" id="pchm:VFPPC_09416"/>